<accession>A0AAD4I8I2</accession>
<dbReference type="EMBL" id="JAANER010000008">
    <property type="protein sequence ID" value="KAG9186824.1"/>
    <property type="molecule type" value="Genomic_DNA"/>
</dbReference>
<dbReference type="InterPro" id="IPR011041">
    <property type="entry name" value="Quinoprot_gluc/sorb_DH_b-prop"/>
</dbReference>
<dbReference type="Proteomes" id="UP001199106">
    <property type="component" value="Unassembled WGS sequence"/>
</dbReference>
<comment type="caution">
    <text evidence="4">The sequence shown here is derived from an EMBL/GenBank/DDBJ whole genome shotgun (WGS) entry which is preliminary data.</text>
</comment>
<dbReference type="AlphaFoldDB" id="A0AAD4I8I2"/>
<feature type="chain" id="PRO_5042085134" description="Pyrroloquinoline quinone-dependent pyranose dehydrogenase beta-propeller domain-containing protein" evidence="2">
    <location>
        <begin position="24"/>
        <end position="494"/>
    </location>
</feature>
<dbReference type="PANTHER" id="PTHR47572:SF4">
    <property type="entry name" value="LACTONASE DRP35"/>
    <property type="match status" value="1"/>
</dbReference>
<evidence type="ECO:0000256" key="2">
    <source>
        <dbReference type="SAM" id="SignalP"/>
    </source>
</evidence>
<dbReference type="Gene3D" id="2.120.10.30">
    <property type="entry name" value="TolB, C-terminal domain"/>
    <property type="match status" value="1"/>
</dbReference>
<evidence type="ECO:0000259" key="3">
    <source>
        <dbReference type="Pfam" id="PF22807"/>
    </source>
</evidence>
<dbReference type="PANTHER" id="PTHR47572">
    <property type="entry name" value="LIPOPROTEIN-RELATED"/>
    <property type="match status" value="1"/>
</dbReference>
<keyword evidence="5" id="KW-1185">Reference proteome</keyword>
<feature type="compositionally biased region" description="Low complexity" evidence="1">
    <location>
        <begin position="445"/>
        <end position="466"/>
    </location>
</feature>
<sequence length="494" mass="51541">MALKHLMAVVGLSACSVVLTAKAQSTAAIACASPVAPQNGAPSVAPGFRVEVVSNGLRDPRGIIFDREGGLLVVEQEHGVSRLRLTVDGACVRVDGDVQRVVEDESLNHGIAFSQDGNTLYASSHSNVYAWNYDASQGQTTSESRDVVEGMGDDEGHTTRTLLMSQAVPGMLLVSRGSVGNIDLQTLDVTTGVSTIKAFNVDNMTDSAYDHASSGLLLGWGLRNSVGVAEEPVSGGIYSVENSVDNIPRSGQTINQNNPGEELNFHGYLNGTESDVQGGNYGYPSCFTAWNVSEIPDFGGMTGQQFAIGDQNATVNDTFCENDRIAPRVTFDAHMAPLDIKFNTNGTAAWVTMHGSWNREEPIGYKLSLVQFDGNGSPVAPANSTTAATDIVSNPDLSACPGSCFRPVGLAWDAQGRLFMSSDSTGEIFVVTREDGSGVADVSKAASDGDGPSPSPTGSGSAPQPSETTGAAMRWGIGSGSYWTVGAAVAGALL</sequence>
<protein>
    <recommendedName>
        <fullName evidence="3">Pyrroloquinoline quinone-dependent pyranose dehydrogenase beta-propeller domain-containing protein</fullName>
    </recommendedName>
</protein>
<dbReference type="InterPro" id="IPR051262">
    <property type="entry name" value="SMP-30/CGR1_Lactonase"/>
</dbReference>
<gene>
    <name evidence="4" type="ORF">G6011_09932</name>
</gene>
<dbReference type="Pfam" id="PF22807">
    <property type="entry name" value="TrAA12"/>
    <property type="match status" value="1"/>
</dbReference>
<feature type="region of interest" description="Disordered" evidence="1">
    <location>
        <begin position="439"/>
        <end position="473"/>
    </location>
</feature>
<dbReference type="SUPFAM" id="SSF50952">
    <property type="entry name" value="Soluble quinoprotein glucose dehydrogenase"/>
    <property type="match status" value="1"/>
</dbReference>
<evidence type="ECO:0000313" key="5">
    <source>
        <dbReference type="Proteomes" id="UP001199106"/>
    </source>
</evidence>
<feature type="signal peptide" evidence="2">
    <location>
        <begin position="1"/>
        <end position="23"/>
    </location>
</feature>
<proteinExistence type="predicted"/>
<dbReference type="InterPro" id="IPR011042">
    <property type="entry name" value="6-blade_b-propeller_TolB-like"/>
</dbReference>
<evidence type="ECO:0000256" key="1">
    <source>
        <dbReference type="SAM" id="MobiDB-lite"/>
    </source>
</evidence>
<feature type="domain" description="Pyrroloquinoline quinone-dependent pyranose dehydrogenase beta-propeller" evidence="3">
    <location>
        <begin position="42"/>
        <end position="433"/>
    </location>
</feature>
<dbReference type="InterPro" id="IPR054539">
    <property type="entry name" value="Beta-prop_PDH"/>
</dbReference>
<reference evidence="4" key="1">
    <citation type="submission" date="2021-07" db="EMBL/GenBank/DDBJ databases">
        <title>Genome Resource of American Ginseng Black Spot Pathogen Alternaria panax.</title>
        <authorList>
            <person name="Qiu C."/>
            <person name="Wang W."/>
            <person name="Liu Z."/>
        </authorList>
    </citation>
    <scope>NUCLEOTIDE SEQUENCE</scope>
    <source>
        <strain evidence="4">BNCC115425</strain>
    </source>
</reference>
<organism evidence="4 5">
    <name type="scientific">Alternaria panax</name>
    <dbReference type="NCBI Taxonomy" id="48097"/>
    <lineage>
        <taxon>Eukaryota</taxon>
        <taxon>Fungi</taxon>
        <taxon>Dikarya</taxon>
        <taxon>Ascomycota</taxon>
        <taxon>Pezizomycotina</taxon>
        <taxon>Dothideomycetes</taxon>
        <taxon>Pleosporomycetidae</taxon>
        <taxon>Pleosporales</taxon>
        <taxon>Pleosporineae</taxon>
        <taxon>Pleosporaceae</taxon>
        <taxon>Alternaria</taxon>
        <taxon>Alternaria sect. Panax</taxon>
    </lineage>
</organism>
<name>A0AAD4I8I2_9PLEO</name>
<keyword evidence="2" id="KW-0732">Signal</keyword>
<evidence type="ECO:0000313" key="4">
    <source>
        <dbReference type="EMBL" id="KAG9186824.1"/>
    </source>
</evidence>
<dbReference type="PROSITE" id="PS51257">
    <property type="entry name" value="PROKAR_LIPOPROTEIN"/>
    <property type="match status" value="1"/>
</dbReference>